<dbReference type="SUPFAM" id="SSF52304">
    <property type="entry name" value="Type II 3-dehydroquinate dehydratase"/>
    <property type="match status" value="1"/>
</dbReference>
<dbReference type="Pfam" id="PF01220">
    <property type="entry name" value="DHquinase_II"/>
    <property type="match status" value="2"/>
</dbReference>
<dbReference type="PANTHER" id="PTHR21272:SF3">
    <property type="entry name" value="CATABOLIC 3-DEHYDROQUINASE"/>
    <property type="match status" value="1"/>
</dbReference>
<feature type="active site" description="Proton donor" evidence="3">
    <location>
        <position position="123"/>
    </location>
</feature>
<comment type="caution">
    <text evidence="4">The sequence shown here is derived from an EMBL/GenBank/DDBJ whole genome shotgun (WGS) entry which is preliminary data.</text>
</comment>
<dbReference type="GO" id="GO:0003855">
    <property type="term" value="F:3-dehydroquinate dehydratase activity"/>
    <property type="evidence" value="ECO:0007669"/>
    <property type="project" value="UniProtKB-UniRule"/>
</dbReference>
<dbReference type="OrthoDB" id="8191625at2759"/>
<evidence type="ECO:0000256" key="2">
    <source>
        <dbReference type="ARBA" id="ARBA00023239"/>
    </source>
</evidence>
<evidence type="ECO:0000256" key="3">
    <source>
        <dbReference type="HAMAP-Rule" id="MF_03136"/>
    </source>
</evidence>
<feature type="binding site" evidence="3">
    <location>
        <position position="103"/>
    </location>
    <ligand>
        <name>substrate</name>
    </ligand>
</feature>
<dbReference type="AlphaFoldDB" id="A0A9P5HMK7"/>
<dbReference type="InterPro" id="IPR036441">
    <property type="entry name" value="DHquinase_II_sf"/>
</dbReference>
<keyword evidence="1 3" id="KW-0672">Quinate metabolism</keyword>
<feature type="active site" description="Proton acceptor" evidence="3">
    <location>
        <position position="27"/>
    </location>
</feature>
<comment type="subunit">
    <text evidence="3">Homododecamer. Adopts a ring-like structure, composed of an arrangement of two hexameric rings stacked on top of one another.</text>
</comment>
<gene>
    <name evidence="3" type="primary">qutE</name>
    <name evidence="4" type="ORF">G7Z17_g1627</name>
</gene>
<keyword evidence="2 3" id="KW-0456">Lyase</keyword>
<evidence type="ECO:0000256" key="1">
    <source>
        <dbReference type="ARBA" id="ARBA00022911"/>
    </source>
</evidence>
<dbReference type="EC" id="4.2.1.10" evidence="3"/>
<dbReference type="Proteomes" id="UP000722485">
    <property type="component" value="Unassembled WGS sequence"/>
</dbReference>
<dbReference type="InterPro" id="IPR018509">
    <property type="entry name" value="DHquinase_II_CS"/>
</dbReference>
<dbReference type="Gene3D" id="3.40.50.9100">
    <property type="entry name" value="Dehydroquinase, class II"/>
    <property type="match status" value="2"/>
</dbReference>
<comment type="caution">
    <text evidence="3">Lacks conserved residue(s) required for the propagation of feature annotation.</text>
</comment>
<accession>A0A9P5HMK7</accession>
<dbReference type="CDD" id="cd00466">
    <property type="entry name" value="DHQase_II"/>
    <property type="match status" value="1"/>
</dbReference>
<evidence type="ECO:0000313" key="4">
    <source>
        <dbReference type="EMBL" id="KAF7556200.1"/>
    </source>
</evidence>
<comment type="function">
    <text evidence="3">Is involved in the catabolism of quinate. Allows the utilization of quinate as carbon source via the beta-ketoadipate pathway.</text>
</comment>
<comment type="pathway">
    <text evidence="3">Aromatic compound metabolism; 3,4-dihydroxybenzoate biosynthesis; 3,4-dihydroxybenzoate from 3-dehydroquinate: step 1/2.</text>
</comment>
<evidence type="ECO:0000313" key="5">
    <source>
        <dbReference type="Proteomes" id="UP000722485"/>
    </source>
</evidence>
<name>A0A9P5HMK7_9HYPO</name>
<feature type="site" description="Transition state stabilizer" evidence="3">
    <location>
        <position position="22"/>
    </location>
</feature>
<dbReference type="HAMAP" id="MF_00169">
    <property type="entry name" value="AroQ"/>
    <property type="match status" value="1"/>
</dbReference>
<organism evidence="4 5">
    <name type="scientific">Cylindrodendrum hubeiense</name>
    <dbReference type="NCBI Taxonomy" id="595255"/>
    <lineage>
        <taxon>Eukaryota</taxon>
        <taxon>Fungi</taxon>
        <taxon>Dikarya</taxon>
        <taxon>Ascomycota</taxon>
        <taxon>Pezizomycotina</taxon>
        <taxon>Sordariomycetes</taxon>
        <taxon>Hypocreomycetidae</taxon>
        <taxon>Hypocreales</taxon>
        <taxon>Nectriaceae</taxon>
        <taxon>Cylindrodendrum</taxon>
    </lineage>
</organism>
<protein>
    <recommendedName>
        <fullName evidence="3">Catabolic 3-dehydroquinase</fullName>
        <shortName evidence="3">cDHQase</shortName>
        <ecNumber evidence="3">4.2.1.10</ecNumber>
    </recommendedName>
    <alternativeName>
        <fullName evidence="3">3-dehydroquinate dehydratase</fullName>
    </alternativeName>
</protein>
<feature type="binding site" evidence="3">
    <location>
        <position position="97"/>
    </location>
    <ligand>
        <name>substrate</name>
    </ligand>
</feature>
<dbReference type="GO" id="GO:0019631">
    <property type="term" value="P:quinate catabolic process"/>
    <property type="evidence" value="ECO:0007669"/>
    <property type="project" value="TreeGrafter"/>
</dbReference>
<reference evidence="4" key="1">
    <citation type="submission" date="2020-03" db="EMBL/GenBank/DDBJ databases">
        <title>Draft Genome Sequence of Cylindrodendrum hubeiense.</title>
        <authorList>
            <person name="Buettner E."/>
            <person name="Kellner H."/>
        </authorList>
    </citation>
    <scope>NUCLEOTIDE SEQUENCE</scope>
    <source>
        <strain evidence="4">IHI 201604</strain>
    </source>
</reference>
<dbReference type="EMBL" id="JAANBB010000014">
    <property type="protein sequence ID" value="KAF7556200.1"/>
    <property type="molecule type" value="Genomic_DNA"/>
</dbReference>
<feature type="binding site" evidence="3">
    <location>
        <position position="110"/>
    </location>
    <ligand>
        <name>substrate</name>
    </ligand>
</feature>
<comment type="catalytic activity">
    <reaction evidence="3">
        <text>3-dehydroquinate = 3-dehydroshikimate + H2O</text>
        <dbReference type="Rhea" id="RHEA:21096"/>
        <dbReference type="ChEBI" id="CHEBI:15377"/>
        <dbReference type="ChEBI" id="CHEBI:16630"/>
        <dbReference type="ChEBI" id="CHEBI:32364"/>
        <dbReference type="EC" id="4.2.1.10"/>
    </reaction>
</comment>
<keyword evidence="5" id="KW-1185">Reference proteome</keyword>
<dbReference type="GO" id="GO:0046279">
    <property type="term" value="P:3,4-dihydroxybenzoate biosynthetic process"/>
    <property type="evidence" value="ECO:0007669"/>
    <property type="project" value="UniProtKB-UniRule"/>
</dbReference>
<comment type="similarity">
    <text evidence="3">Belongs to the type-II 3-dehydroquinase family.</text>
</comment>
<sequence length="181" mass="20433">MRDGKKTVLVINGPNLNLLGTREPQLYGYETLTDVETAGKKQGENLKANVDFFQRQATAWMQPLAISLIWWRSNWEGAIVDKIQEARTDGTDGIVLNPGGFTHTSVAIRDALLGVEIPFIELHVANIHAREEWRHHSYFSDKAKAIIPDMATLLSMWSTSSHRGLTSAQNRVEMRKFSDEQ</sequence>
<dbReference type="InterPro" id="IPR001874">
    <property type="entry name" value="DHquinase_II"/>
</dbReference>
<dbReference type="PROSITE" id="PS01029">
    <property type="entry name" value="DEHYDROQUINASE_II"/>
    <property type="match status" value="1"/>
</dbReference>
<proteinExistence type="inferred from homology"/>
<feature type="binding site" evidence="3">
    <location>
        <position position="134"/>
    </location>
    <ligand>
        <name>substrate</name>
    </ligand>
</feature>
<dbReference type="PANTHER" id="PTHR21272">
    <property type="entry name" value="CATABOLIC 3-DEHYDROQUINASE"/>
    <property type="match status" value="1"/>
</dbReference>